<protein>
    <submittedName>
        <fullName evidence="1">Uncharacterized protein</fullName>
    </submittedName>
</protein>
<name>A0A392MRT9_9FABA</name>
<dbReference type="AlphaFoldDB" id="A0A392MRT9"/>
<gene>
    <name evidence="1" type="ORF">A2U01_0010640</name>
</gene>
<sequence length="53" mass="5796">MEFNCANLLEVAIAPASHTIEFAATKLERRQALAPPPLLKLWHSDGCYPSVSS</sequence>
<evidence type="ECO:0000313" key="1">
    <source>
        <dbReference type="EMBL" id="MCH89739.1"/>
    </source>
</evidence>
<reference evidence="1 2" key="1">
    <citation type="journal article" date="2018" name="Front. Plant Sci.">
        <title>Red Clover (Trifolium pratense) and Zigzag Clover (T. medium) - A Picture of Genomic Similarities and Differences.</title>
        <authorList>
            <person name="Dluhosova J."/>
            <person name="Istvanek J."/>
            <person name="Nedelnik J."/>
            <person name="Repkova J."/>
        </authorList>
    </citation>
    <scope>NUCLEOTIDE SEQUENCE [LARGE SCALE GENOMIC DNA]</scope>
    <source>
        <strain evidence="2">cv. 10/8</strain>
        <tissue evidence="1">Leaf</tissue>
    </source>
</reference>
<accession>A0A392MRT9</accession>
<comment type="caution">
    <text evidence="1">The sequence shown here is derived from an EMBL/GenBank/DDBJ whole genome shotgun (WGS) entry which is preliminary data.</text>
</comment>
<dbReference type="Proteomes" id="UP000265520">
    <property type="component" value="Unassembled WGS sequence"/>
</dbReference>
<proteinExistence type="predicted"/>
<organism evidence="1 2">
    <name type="scientific">Trifolium medium</name>
    <dbReference type="NCBI Taxonomy" id="97028"/>
    <lineage>
        <taxon>Eukaryota</taxon>
        <taxon>Viridiplantae</taxon>
        <taxon>Streptophyta</taxon>
        <taxon>Embryophyta</taxon>
        <taxon>Tracheophyta</taxon>
        <taxon>Spermatophyta</taxon>
        <taxon>Magnoliopsida</taxon>
        <taxon>eudicotyledons</taxon>
        <taxon>Gunneridae</taxon>
        <taxon>Pentapetalae</taxon>
        <taxon>rosids</taxon>
        <taxon>fabids</taxon>
        <taxon>Fabales</taxon>
        <taxon>Fabaceae</taxon>
        <taxon>Papilionoideae</taxon>
        <taxon>50 kb inversion clade</taxon>
        <taxon>NPAAA clade</taxon>
        <taxon>Hologalegina</taxon>
        <taxon>IRL clade</taxon>
        <taxon>Trifolieae</taxon>
        <taxon>Trifolium</taxon>
    </lineage>
</organism>
<evidence type="ECO:0000313" key="2">
    <source>
        <dbReference type="Proteomes" id="UP000265520"/>
    </source>
</evidence>
<keyword evidence="2" id="KW-1185">Reference proteome</keyword>
<dbReference type="EMBL" id="LXQA010016789">
    <property type="protein sequence ID" value="MCH89739.1"/>
    <property type="molecule type" value="Genomic_DNA"/>
</dbReference>